<name>A0A1W6ZWQ5_9HYPH</name>
<dbReference type="InterPro" id="IPR050595">
    <property type="entry name" value="Bact_response_regulator"/>
</dbReference>
<dbReference type="PROSITE" id="PS50110">
    <property type="entry name" value="RESPONSE_REGULATORY"/>
    <property type="match status" value="1"/>
</dbReference>
<feature type="domain" description="Response regulatory" evidence="3">
    <location>
        <begin position="44"/>
        <end position="159"/>
    </location>
</feature>
<dbReference type="OrthoDB" id="8018258at2"/>
<organism evidence="4 5">
    <name type="scientific">Pseudorhodoplanes sinuspersici</name>
    <dbReference type="NCBI Taxonomy" id="1235591"/>
    <lineage>
        <taxon>Bacteria</taxon>
        <taxon>Pseudomonadati</taxon>
        <taxon>Pseudomonadota</taxon>
        <taxon>Alphaproteobacteria</taxon>
        <taxon>Hyphomicrobiales</taxon>
        <taxon>Pseudorhodoplanes</taxon>
    </lineage>
</organism>
<dbReference type="KEGG" id="psin:CAK95_23995"/>
<dbReference type="PANTHER" id="PTHR44591:SF21">
    <property type="entry name" value="TWO-COMPONENT RESPONSE REGULATOR"/>
    <property type="match status" value="1"/>
</dbReference>
<evidence type="ECO:0000259" key="3">
    <source>
        <dbReference type="PROSITE" id="PS50110"/>
    </source>
</evidence>
<dbReference type="Proteomes" id="UP000194137">
    <property type="component" value="Chromosome"/>
</dbReference>
<feature type="modified residue" description="4-aspartylphosphate" evidence="2">
    <location>
        <position position="95"/>
    </location>
</feature>
<dbReference type="STRING" id="1235591.CAK95_23995"/>
<keyword evidence="1 2" id="KW-0597">Phosphoprotein</keyword>
<dbReference type="SMART" id="SM00448">
    <property type="entry name" value="REC"/>
    <property type="match status" value="1"/>
</dbReference>
<dbReference type="EMBL" id="CP021112">
    <property type="protein sequence ID" value="ARQ01817.1"/>
    <property type="molecule type" value="Genomic_DNA"/>
</dbReference>
<reference evidence="4 5" key="1">
    <citation type="submission" date="2017-05" db="EMBL/GenBank/DDBJ databases">
        <title>Full genome sequence of Pseudorhodoplanes sinuspersici.</title>
        <authorList>
            <person name="Dastgheib S.M.M."/>
            <person name="Shavandi M."/>
            <person name="Tirandaz H."/>
        </authorList>
    </citation>
    <scope>NUCLEOTIDE SEQUENCE [LARGE SCALE GENOMIC DNA]</scope>
    <source>
        <strain evidence="4 5">RIPI110</strain>
    </source>
</reference>
<dbReference type="SUPFAM" id="SSF52172">
    <property type="entry name" value="CheY-like"/>
    <property type="match status" value="1"/>
</dbReference>
<gene>
    <name evidence="4" type="ORF">CAK95_23995</name>
</gene>
<evidence type="ECO:0000256" key="1">
    <source>
        <dbReference type="ARBA" id="ARBA00022553"/>
    </source>
</evidence>
<dbReference type="InterPro" id="IPR011006">
    <property type="entry name" value="CheY-like_superfamily"/>
</dbReference>
<protein>
    <recommendedName>
        <fullName evidence="3">Response regulatory domain-containing protein</fullName>
    </recommendedName>
</protein>
<dbReference type="AlphaFoldDB" id="A0A1W6ZWQ5"/>
<keyword evidence="5" id="KW-1185">Reference proteome</keyword>
<dbReference type="GO" id="GO:0000160">
    <property type="term" value="P:phosphorelay signal transduction system"/>
    <property type="evidence" value="ECO:0007669"/>
    <property type="project" value="InterPro"/>
</dbReference>
<sequence>MATFRRNGGTSRGISNNTLQTTEALVHQAGSRSASSGQTKGNPVALVVEDDNDQRELIGAILEESDVQVIACESGEAAMQVMEVVGDRTVFLLADVGLAGVMDGVDLACEVDDRWPHTRLVTTSGYCEPSRLRALPRGTKHLPKPWRALDLIIELEHAIASRQPA</sequence>
<evidence type="ECO:0000313" key="5">
    <source>
        <dbReference type="Proteomes" id="UP000194137"/>
    </source>
</evidence>
<dbReference type="PANTHER" id="PTHR44591">
    <property type="entry name" value="STRESS RESPONSE REGULATOR PROTEIN 1"/>
    <property type="match status" value="1"/>
</dbReference>
<proteinExistence type="predicted"/>
<dbReference type="Pfam" id="PF00072">
    <property type="entry name" value="Response_reg"/>
    <property type="match status" value="1"/>
</dbReference>
<evidence type="ECO:0000256" key="2">
    <source>
        <dbReference type="PROSITE-ProRule" id="PRU00169"/>
    </source>
</evidence>
<accession>A0A1W6ZWQ5</accession>
<dbReference type="InterPro" id="IPR001789">
    <property type="entry name" value="Sig_transdc_resp-reg_receiver"/>
</dbReference>
<evidence type="ECO:0000313" key="4">
    <source>
        <dbReference type="EMBL" id="ARQ01817.1"/>
    </source>
</evidence>
<dbReference type="Gene3D" id="3.40.50.2300">
    <property type="match status" value="1"/>
</dbReference>